<evidence type="ECO:0000256" key="6">
    <source>
        <dbReference type="ARBA" id="ARBA00022679"/>
    </source>
</evidence>
<gene>
    <name evidence="20" type="ORF">HB943_13435</name>
</gene>
<dbReference type="InterPro" id="IPR036097">
    <property type="entry name" value="HisK_dim/P_sf"/>
</dbReference>
<dbReference type="AlphaFoldDB" id="A0A841Z8T8"/>
<dbReference type="GO" id="GO:0005886">
    <property type="term" value="C:plasma membrane"/>
    <property type="evidence" value="ECO:0007669"/>
    <property type="project" value="UniProtKB-SubCell"/>
</dbReference>
<evidence type="ECO:0000256" key="13">
    <source>
        <dbReference type="ARBA" id="ARBA00023026"/>
    </source>
</evidence>
<evidence type="ECO:0000256" key="9">
    <source>
        <dbReference type="ARBA" id="ARBA00022777"/>
    </source>
</evidence>
<feature type="domain" description="Histidine kinase" evidence="18">
    <location>
        <begin position="245"/>
        <end position="459"/>
    </location>
</feature>
<dbReference type="Pfam" id="PF00512">
    <property type="entry name" value="HisKA"/>
    <property type="match status" value="1"/>
</dbReference>
<dbReference type="CDD" id="cd06225">
    <property type="entry name" value="HAMP"/>
    <property type="match status" value="1"/>
</dbReference>
<keyword evidence="14 17" id="KW-0472">Membrane</keyword>
<dbReference type="PRINTS" id="PR00344">
    <property type="entry name" value="BCTRLSENSOR"/>
</dbReference>
<feature type="transmembrane region" description="Helical" evidence="17">
    <location>
        <begin position="6"/>
        <end position="31"/>
    </location>
</feature>
<sequence length="459" mass="52220">MKTLYFRIIITMFVVIIASSLLGFVFANIYYQTKLKPFNDQKVTKMAQEIQGFYEANDELALKDYLANIGELGYELFLTDGANQSAYFGGEFRKKELPQETVQQVLDGKTYHGIDQFDTGIFITGFFDNDIRNTIGVPVTNDGETQALFVRQDPEQQFGELRIFFAMILVFTSIISILLVLISGRYIVHPIVKLTNATKKIRKGNYDVGLQVRRKDEIGQLADSFSIMVKELEKSEVARQEFVANVSHELQSPLTSMKGFATLLRSETLTKEERAKYLEIMADETARLSTLTKQLLTLASLDQEVDLLKQETFDLKGQWKQLLQMTEWSWREKRLTIEIDLADISYKGDAELLYQAWSNLLVNAIKYTPPEGKITIRLTENETDIIVKVADNGIGIQAADLPEIFTRFYKTDQTRPRVEGSSGLGLSITKKIIDLHHGTITVESELEKGTIFTIRLPKN</sequence>
<dbReference type="EC" id="2.7.13.3" evidence="3"/>
<evidence type="ECO:0000256" key="17">
    <source>
        <dbReference type="SAM" id="Phobius"/>
    </source>
</evidence>
<feature type="domain" description="HAMP" evidence="19">
    <location>
        <begin position="185"/>
        <end position="237"/>
    </location>
</feature>
<dbReference type="GO" id="GO:0005524">
    <property type="term" value="F:ATP binding"/>
    <property type="evidence" value="ECO:0007669"/>
    <property type="project" value="UniProtKB-KW"/>
</dbReference>
<dbReference type="InterPro" id="IPR036890">
    <property type="entry name" value="HATPase_C_sf"/>
</dbReference>
<dbReference type="Pfam" id="PF02518">
    <property type="entry name" value="HATPase_c"/>
    <property type="match status" value="1"/>
</dbReference>
<dbReference type="RefSeq" id="WP_185427005.1">
    <property type="nucleotide sequence ID" value="NZ_JAARRL010000025.1"/>
</dbReference>
<name>A0A841Z8T8_9LIST</name>
<comment type="caution">
    <text evidence="20">The sequence shown here is derived from an EMBL/GenBank/DDBJ whole genome shotgun (WGS) entry which is preliminary data.</text>
</comment>
<dbReference type="Pfam" id="PF00672">
    <property type="entry name" value="HAMP"/>
    <property type="match status" value="1"/>
</dbReference>
<dbReference type="SUPFAM" id="SSF158472">
    <property type="entry name" value="HAMP domain-like"/>
    <property type="match status" value="1"/>
</dbReference>
<dbReference type="Proteomes" id="UP000564536">
    <property type="component" value="Unassembled WGS sequence"/>
</dbReference>
<keyword evidence="11 17" id="KW-1133">Transmembrane helix</keyword>
<protein>
    <recommendedName>
        <fullName evidence="16">Heme sensor protein HssS</fullName>
        <ecNumber evidence="3">2.7.13.3</ecNumber>
    </recommendedName>
</protein>
<dbReference type="InterPro" id="IPR005467">
    <property type="entry name" value="His_kinase_dom"/>
</dbReference>
<organism evidence="20 21">
    <name type="scientific">Listeria weihenstephanensis</name>
    <dbReference type="NCBI Taxonomy" id="1006155"/>
    <lineage>
        <taxon>Bacteria</taxon>
        <taxon>Bacillati</taxon>
        <taxon>Bacillota</taxon>
        <taxon>Bacilli</taxon>
        <taxon>Bacillales</taxon>
        <taxon>Listeriaceae</taxon>
        <taxon>Listeria</taxon>
    </lineage>
</organism>
<dbReference type="InterPro" id="IPR003594">
    <property type="entry name" value="HATPase_dom"/>
</dbReference>
<dbReference type="Gene3D" id="1.10.287.130">
    <property type="match status" value="1"/>
</dbReference>
<evidence type="ECO:0000256" key="12">
    <source>
        <dbReference type="ARBA" id="ARBA00023012"/>
    </source>
</evidence>
<dbReference type="SMART" id="SM00387">
    <property type="entry name" value="HATPase_c"/>
    <property type="match status" value="1"/>
</dbReference>
<evidence type="ECO:0000256" key="10">
    <source>
        <dbReference type="ARBA" id="ARBA00022840"/>
    </source>
</evidence>
<keyword evidence="13" id="KW-0843">Virulence</keyword>
<evidence type="ECO:0000313" key="21">
    <source>
        <dbReference type="Proteomes" id="UP000564536"/>
    </source>
</evidence>
<dbReference type="SUPFAM" id="SSF47384">
    <property type="entry name" value="Homodimeric domain of signal transducing histidine kinase"/>
    <property type="match status" value="1"/>
</dbReference>
<dbReference type="InterPro" id="IPR050398">
    <property type="entry name" value="HssS/ArlS-like"/>
</dbReference>
<dbReference type="PROSITE" id="PS50885">
    <property type="entry name" value="HAMP"/>
    <property type="match status" value="1"/>
</dbReference>
<keyword evidence="9" id="KW-0418">Kinase</keyword>
<dbReference type="EMBL" id="JAARRL010000025">
    <property type="protein sequence ID" value="MBC1501604.1"/>
    <property type="molecule type" value="Genomic_DNA"/>
</dbReference>
<evidence type="ECO:0000256" key="14">
    <source>
        <dbReference type="ARBA" id="ARBA00023136"/>
    </source>
</evidence>
<evidence type="ECO:0000259" key="18">
    <source>
        <dbReference type="PROSITE" id="PS50109"/>
    </source>
</evidence>
<dbReference type="PANTHER" id="PTHR45528:SF11">
    <property type="entry name" value="HISTIDINE KINASE"/>
    <property type="match status" value="1"/>
</dbReference>
<comment type="catalytic activity">
    <reaction evidence="1">
        <text>ATP + protein L-histidine = ADP + protein N-phospho-L-histidine.</text>
        <dbReference type="EC" id="2.7.13.3"/>
    </reaction>
</comment>
<dbReference type="PANTHER" id="PTHR45528">
    <property type="entry name" value="SENSOR HISTIDINE KINASE CPXA"/>
    <property type="match status" value="1"/>
</dbReference>
<evidence type="ECO:0000256" key="8">
    <source>
        <dbReference type="ARBA" id="ARBA00022741"/>
    </source>
</evidence>
<evidence type="ECO:0000256" key="11">
    <source>
        <dbReference type="ARBA" id="ARBA00022989"/>
    </source>
</evidence>
<keyword evidence="12" id="KW-0902">Two-component regulatory system</keyword>
<proteinExistence type="predicted"/>
<feature type="transmembrane region" description="Helical" evidence="17">
    <location>
        <begin position="163"/>
        <end position="188"/>
    </location>
</feature>
<dbReference type="SUPFAM" id="SSF55874">
    <property type="entry name" value="ATPase domain of HSP90 chaperone/DNA topoisomerase II/histidine kinase"/>
    <property type="match status" value="1"/>
</dbReference>
<evidence type="ECO:0000256" key="4">
    <source>
        <dbReference type="ARBA" id="ARBA00022475"/>
    </source>
</evidence>
<comment type="subcellular location">
    <subcellularLocation>
        <location evidence="2">Cell membrane</location>
        <topology evidence="2">Multi-pass membrane protein</topology>
    </subcellularLocation>
</comment>
<evidence type="ECO:0000256" key="15">
    <source>
        <dbReference type="ARBA" id="ARBA00037219"/>
    </source>
</evidence>
<comment type="function">
    <text evidence="15">Member of the two-component regulatory system HssS/HssR involved in intracellular heme homeostasis and tempering of staphylococcal virulence. HssS functions as a heme sensor histidine kinase which is autophosphorylated at a histidine residue and transfers its phosphate group to an aspartate residue of HssR. HssR/HssS activates the expression of hrtAB, an efflux pump, in response to extracellular heme, hemin, hemoglobin or blood.</text>
</comment>
<dbReference type="InterPro" id="IPR003661">
    <property type="entry name" value="HisK_dim/P_dom"/>
</dbReference>
<dbReference type="FunFam" id="3.30.565.10:FF:000006">
    <property type="entry name" value="Sensor histidine kinase WalK"/>
    <property type="match status" value="1"/>
</dbReference>
<dbReference type="FunFam" id="1.10.287.130:FF:000001">
    <property type="entry name" value="Two-component sensor histidine kinase"/>
    <property type="match status" value="1"/>
</dbReference>
<dbReference type="SMART" id="SM00304">
    <property type="entry name" value="HAMP"/>
    <property type="match status" value="1"/>
</dbReference>
<accession>A0A841Z8T8</accession>
<dbReference type="InterPro" id="IPR004358">
    <property type="entry name" value="Sig_transdc_His_kin-like_C"/>
</dbReference>
<keyword evidence="6" id="KW-0808">Transferase</keyword>
<dbReference type="GO" id="GO:0000155">
    <property type="term" value="F:phosphorelay sensor kinase activity"/>
    <property type="evidence" value="ECO:0007669"/>
    <property type="project" value="InterPro"/>
</dbReference>
<evidence type="ECO:0000256" key="3">
    <source>
        <dbReference type="ARBA" id="ARBA00012438"/>
    </source>
</evidence>
<evidence type="ECO:0000256" key="2">
    <source>
        <dbReference type="ARBA" id="ARBA00004651"/>
    </source>
</evidence>
<dbReference type="SMART" id="SM00388">
    <property type="entry name" value="HisKA"/>
    <property type="match status" value="1"/>
</dbReference>
<dbReference type="PROSITE" id="PS50109">
    <property type="entry name" value="HIS_KIN"/>
    <property type="match status" value="1"/>
</dbReference>
<keyword evidence="4" id="KW-1003">Cell membrane</keyword>
<keyword evidence="5" id="KW-0597">Phosphoprotein</keyword>
<evidence type="ECO:0000256" key="16">
    <source>
        <dbReference type="ARBA" id="ARBA00040841"/>
    </source>
</evidence>
<evidence type="ECO:0000313" key="20">
    <source>
        <dbReference type="EMBL" id="MBC1501604.1"/>
    </source>
</evidence>
<reference evidence="20 21" key="1">
    <citation type="submission" date="2020-03" db="EMBL/GenBank/DDBJ databases">
        <title>Soil Listeria distribution.</title>
        <authorList>
            <person name="Liao J."/>
            <person name="Wiedmann M."/>
        </authorList>
    </citation>
    <scope>NUCLEOTIDE SEQUENCE [LARGE SCALE GENOMIC DNA]</scope>
    <source>
        <strain evidence="20 21">FSL L7-1523</strain>
    </source>
</reference>
<keyword evidence="8" id="KW-0547">Nucleotide-binding</keyword>
<dbReference type="InterPro" id="IPR003660">
    <property type="entry name" value="HAMP_dom"/>
</dbReference>
<dbReference type="CDD" id="cd00082">
    <property type="entry name" value="HisKA"/>
    <property type="match status" value="1"/>
</dbReference>
<dbReference type="CDD" id="cd00075">
    <property type="entry name" value="HATPase"/>
    <property type="match status" value="1"/>
</dbReference>
<evidence type="ECO:0000256" key="5">
    <source>
        <dbReference type="ARBA" id="ARBA00022553"/>
    </source>
</evidence>
<keyword evidence="10" id="KW-0067">ATP-binding</keyword>
<evidence type="ECO:0000259" key="19">
    <source>
        <dbReference type="PROSITE" id="PS50885"/>
    </source>
</evidence>
<keyword evidence="7 17" id="KW-0812">Transmembrane</keyword>
<dbReference type="Gene3D" id="3.30.565.10">
    <property type="entry name" value="Histidine kinase-like ATPase, C-terminal domain"/>
    <property type="match status" value="1"/>
</dbReference>
<evidence type="ECO:0000256" key="7">
    <source>
        <dbReference type="ARBA" id="ARBA00022692"/>
    </source>
</evidence>
<dbReference type="Gene3D" id="6.10.340.10">
    <property type="match status" value="1"/>
</dbReference>
<evidence type="ECO:0000256" key="1">
    <source>
        <dbReference type="ARBA" id="ARBA00000085"/>
    </source>
</evidence>